<comment type="caution">
    <text evidence="2">The sequence shown here is derived from an EMBL/GenBank/DDBJ whole genome shotgun (WGS) entry which is preliminary data.</text>
</comment>
<name>A0A9N8PK67_9PEZI</name>
<dbReference type="Proteomes" id="UP000716446">
    <property type="component" value="Unassembled WGS sequence"/>
</dbReference>
<dbReference type="InterPro" id="IPR000210">
    <property type="entry name" value="BTB/POZ_dom"/>
</dbReference>
<protein>
    <recommendedName>
        <fullName evidence="1">BTB domain-containing protein</fullName>
    </recommendedName>
</protein>
<organism evidence="2 3">
    <name type="scientific">Aureobasidium vineae</name>
    <dbReference type="NCBI Taxonomy" id="2773715"/>
    <lineage>
        <taxon>Eukaryota</taxon>
        <taxon>Fungi</taxon>
        <taxon>Dikarya</taxon>
        <taxon>Ascomycota</taxon>
        <taxon>Pezizomycotina</taxon>
        <taxon>Dothideomycetes</taxon>
        <taxon>Dothideomycetidae</taxon>
        <taxon>Dothideales</taxon>
        <taxon>Saccotheciaceae</taxon>
        <taxon>Aureobasidium</taxon>
    </lineage>
</organism>
<dbReference type="PROSITE" id="PS50097">
    <property type="entry name" value="BTB"/>
    <property type="match status" value="1"/>
</dbReference>
<dbReference type="InterPro" id="IPR011333">
    <property type="entry name" value="SKP1/BTB/POZ_sf"/>
</dbReference>
<proteinExistence type="predicted"/>
<dbReference type="PANTHER" id="PTHR47843:SF2">
    <property type="entry name" value="BTB DOMAIN-CONTAINING PROTEIN"/>
    <property type="match status" value="1"/>
</dbReference>
<reference evidence="2" key="1">
    <citation type="submission" date="2020-06" db="EMBL/GenBank/DDBJ databases">
        <authorList>
            <person name="Onetto C."/>
        </authorList>
    </citation>
    <scope>NUCLEOTIDE SEQUENCE</scope>
</reference>
<keyword evidence="3" id="KW-1185">Reference proteome</keyword>
<feature type="domain" description="BTB" evidence="1">
    <location>
        <begin position="8"/>
        <end position="77"/>
    </location>
</feature>
<dbReference type="AlphaFoldDB" id="A0A9N8PK67"/>
<evidence type="ECO:0000313" key="3">
    <source>
        <dbReference type="Proteomes" id="UP000716446"/>
    </source>
</evidence>
<accession>A0A9N8PK67</accession>
<feature type="non-terminal residue" evidence="2">
    <location>
        <position position="340"/>
    </location>
</feature>
<dbReference type="PANTHER" id="PTHR47843">
    <property type="entry name" value="BTB DOMAIN-CONTAINING PROTEIN-RELATED"/>
    <property type="match status" value="1"/>
</dbReference>
<feature type="non-terminal residue" evidence="2">
    <location>
        <position position="1"/>
    </location>
</feature>
<sequence length="340" mass="38915">ASIDGLFAEITVGAGSSAVVFNLPKKLLCNSSIYFKAALNNGFLETTTQKITLDDEDLEVFRTYVVWLFQAELKHESLDKTRNVARHLVHVYIFADRRGIVSLADDVVTMMSSFWLCECLDTTPDPGIESLRVGTNKGFVETKEQTITLDDKDPKIFTTYVLWLYEKKLNKDTTPECSEDECTGCDAFQGHLSRLYVFADKRGILKLTNDILTMWVSNWINNPVNLSEITQVLPLILRESNLYKLVADMMALEVRLDHMTDGLSDADLSKEFVVDLLCRTIRLPEEFNKYFMCSQSACHYHSHDDQNVVSEEECIRRIEAGNNVFNISVDLKQKVWDWDY</sequence>
<evidence type="ECO:0000259" key="1">
    <source>
        <dbReference type="PROSITE" id="PS50097"/>
    </source>
</evidence>
<evidence type="ECO:0000313" key="2">
    <source>
        <dbReference type="EMBL" id="CAD0096916.1"/>
    </source>
</evidence>
<dbReference type="EMBL" id="CAIJEN010000017">
    <property type="protein sequence ID" value="CAD0096916.1"/>
    <property type="molecule type" value="Genomic_DNA"/>
</dbReference>
<dbReference type="Gene3D" id="3.30.710.10">
    <property type="entry name" value="Potassium Channel Kv1.1, Chain A"/>
    <property type="match status" value="2"/>
</dbReference>
<gene>
    <name evidence="2" type="ORF">AWRI4619_LOCUS9518</name>
</gene>
<dbReference type="SUPFAM" id="SSF54695">
    <property type="entry name" value="POZ domain"/>
    <property type="match status" value="1"/>
</dbReference>